<protein>
    <recommendedName>
        <fullName evidence="5">Adhesin domain-containing protein</fullName>
    </recommendedName>
</protein>
<dbReference type="OrthoDB" id="5547695at2759"/>
<gene>
    <name evidence="3" type="ORF">AYI68_g2583</name>
</gene>
<dbReference type="STRING" id="133383.A0A1R0H2B3"/>
<feature type="compositionally biased region" description="Low complexity" evidence="1">
    <location>
        <begin position="87"/>
        <end position="97"/>
    </location>
</feature>
<comment type="caution">
    <text evidence="3">The sequence shown here is derived from an EMBL/GenBank/DDBJ whole genome shotgun (WGS) entry which is preliminary data.</text>
</comment>
<organism evidence="3 4">
    <name type="scientific">Smittium mucronatum</name>
    <dbReference type="NCBI Taxonomy" id="133383"/>
    <lineage>
        <taxon>Eukaryota</taxon>
        <taxon>Fungi</taxon>
        <taxon>Fungi incertae sedis</taxon>
        <taxon>Zoopagomycota</taxon>
        <taxon>Kickxellomycotina</taxon>
        <taxon>Harpellomycetes</taxon>
        <taxon>Harpellales</taxon>
        <taxon>Legeriomycetaceae</taxon>
        <taxon>Smittium</taxon>
    </lineage>
</organism>
<reference evidence="3 4" key="1">
    <citation type="journal article" date="2016" name="Mol. Biol. Evol.">
        <title>Genome-Wide Survey of Gut Fungi (Harpellales) Reveals the First Horizontally Transferred Ubiquitin Gene from a Mosquito Host.</title>
        <authorList>
            <person name="Wang Y."/>
            <person name="White M.M."/>
            <person name="Kvist S."/>
            <person name="Moncalvo J.M."/>
        </authorList>
    </citation>
    <scope>NUCLEOTIDE SEQUENCE [LARGE SCALE GENOMIC DNA]</scope>
    <source>
        <strain evidence="3 4">ALG-7-W6</strain>
    </source>
</reference>
<keyword evidence="2" id="KW-0472">Membrane</keyword>
<feature type="region of interest" description="Disordered" evidence="1">
    <location>
        <begin position="87"/>
        <end position="133"/>
    </location>
</feature>
<dbReference type="Proteomes" id="UP000187455">
    <property type="component" value="Unassembled WGS sequence"/>
</dbReference>
<feature type="transmembrane region" description="Helical" evidence="2">
    <location>
        <begin position="39"/>
        <end position="57"/>
    </location>
</feature>
<evidence type="ECO:0008006" key="5">
    <source>
        <dbReference type="Google" id="ProtNLM"/>
    </source>
</evidence>
<feature type="region of interest" description="Disordered" evidence="1">
    <location>
        <begin position="1"/>
        <end position="31"/>
    </location>
</feature>
<accession>A0A1R0H2B3</accession>
<dbReference type="AlphaFoldDB" id="A0A1R0H2B3"/>
<evidence type="ECO:0000256" key="2">
    <source>
        <dbReference type="SAM" id="Phobius"/>
    </source>
</evidence>
<proteinExistence type="predicted"/>
<dbReference type="EMBL" id="LSSL01000977">
    <property type="protein sequence ID" value="OLY83279.1"/>
    <property type="molecule type" value="Genomic_DNA"/>
</dbReference>
<evidence type="ECO:0000313" key="4">
    <source>
        <dbReference type="Proteomes" id="UP000187455"/>
    </source>
</evidence>
<sequence>MNNTAYLGIDHRPKLVNSKDPPKSNSSAKKSQKIRSSTVFILIILIVLYTPIILFGYSPEKISELFSYSSQNPGDESFGSRNEIINSQNSQSKNIKNPVGTIPKDVKKPKNENGEKTENSQNNEAGEWDKKENEDFGNGMISGKLNQIDKSSHHLMRQNTGTDDCSCHAGFEGEDFYLPHSNTKLVLKYTGNLKKRDCIKSKVVIYVPISTSKLSLHTELVDGKIEISNQVLENVVFKHFYFSAAHSNLALNGLTVDTFFSNVLEGKLSGSLFINHALYAHNVFGDIDLNIKVPKPSPKSNLILKADSINGNVKLKVCGTYNGKFSTNSFFGHSSVRQYHLEGSVKYNSAHRYFKSGHHGDTTSLQHISSRQSYTKNNDIKIGTIKGNSTLEFV</sequence>
<keyword evidence="2" id="KW-1133">Transmembrane helix</keyword>
<feature type="compositionally biased region" description="Basic and acidic residues" evidence="1">
    <location>
        <begin position="104"/>
        <end position="118"/>
    </location>
</feature>
<name>A0A1R0H2B3_9FUNG</name>
<keyword evidence="4" id="KW-1185">Reference proteome</keyword>
<evidence type="ECO:0000313" key="3">
    <source>
        <dbReference type="EMBL" id="OLY83279.1"/>
    </source>
</evidence>
<evidence type="ECO:0000256" key="1">
    <source>
        <dbReference type="SAM" id="MobiDB-lite"/>
    </source>
</evidence>
<keyword evidence="2" id="KW-0812">Transmembrane</keyword>